<comment type="caution">
    <text evidence="2">The sequence shown here is derived from an EMBL/GenBank/DDBJ whole genome shotgun (WGS) entry which is preliminary data.</text>
</comment>
<dbReference type="RefSeq" id="WP_267026194.1">
    <property type="nucleotide sequence ID" value="NZ_JAIFZO010000002.1"/>
</dbReference>
<keyword evidence="1" id="KW-0472">Membrane</keyword>
<proteinExistence type="predicted"/>
<evidence type="ECO:0000313" key="2">
    <source>
        <dbReference type="EMBL" id="MCX4233238.1"/>
    </source>
</evidence>
<keyword evidence="1" id="KW-1133">Transmembrane helix</keyword>
<feature type="transmembrane region" description="Helical" evidence="1">
    <location>
        <begin position="12"/>
        <end position="31"/>
    </location>
</feature>
<feature type="transmembrane region" description="Helical" evidence="1">
    <location>
        <begin position="43"/>
        <end position="63"/>
    </location>
</feature>
<evidence type="ECO:0000256" key="1">
    <source>
        <dbReference type="SAM" id="Phobius"/>
    </source>
</evidence>
<keyword evidence="1" id="KW-0812">Transmembrane</keyword>
<organism evidence="2 3">
    <name type="scientific">Streptomyces ortus</name>
    <dbReference type="NCBI Taxonomy" id="2867268"/>
    <lineage>
        <taxon>Bacteria</taxon>
        <taxon>Bacillati</taxon>
        <taxon>Actinomycetota</taxon>
        <taxon>Actinomycetes</taxon>
        <taxon>Kitasatosporales</taxon>
        <taxon>Streptomycetaceae</taxon>
        <taxon>Streptomyces</taxon>
    </lineage>
</organism>
<accession>A0ABT3V0D2</accession>
<evidence type="ECO:0008006" key="4">
    <source>
        <dbReference type="Google" id="ProtNLM"/>
    </source>
</evidence>
<protein>
    <recommendedName>
        <fullName evidence="4">TIGR03943 family protein</fullName>
    </recommendedName>
</protein>
<feature type="transmembrane region" description="Helical" evidence="1">
    <location>
        <begin position="75"/>
        <end position="98"/>
    </location>
</feature>
<dbReference type="EMBL" id="JAIFZO010000002">
    <property type="protein sequence ID" value="MCX4233238.1"/>
    <property type="molecule type" value="Genomic_DNA"/>
</dbReference>
<evidence type="ECO:0000313" key="3">
    <source>
        <dbReference type="Proteomes" id="UP001165590"/>
    </source>
</evidence>
<gene>
    <name evidence="2" type="ORF">K3769_10660</name>
</gene>
<dbReference type="Proteomes" id="UP001165590">
    <property type="component" value="Unassembled WGS sequence"/>
</dbReference>
<name>A0ABT3V0D2_9ACTN</name>
<keyword evidence="3" id="KW-1185">Reference proteome</keyword>
<sequence length="204" mass="21627">MSRSPSRRRRRSLKTGGWAVVVAGVLVSWVWSDKLDTAGEPTATATAGGLAFLLLAVAIDLLRRARPEPERRTRILWATAILACVTAGAVAGILPLAISAATTGTVTTTVGPAGDGAGYRLAEAADITSDDYRQTDLVVTVHARDRTAPRLRAVVSFTDGTADLRCATTRPVWIHEVSTVTLMCDDFRPVSSLRSIAAVSIVET</sequence>
<reference evidence="2" key="1">
    <citation type="journal article" date="2022" name="bioRxiv">
        <title>Discovery and biosynthetic assessment of Streptomyces ortus sp nov. isolated from a deep-sea sponge.</title>
        <authorList>
            <person name="Williams S.E."/>
        </authorList>
    </citation>
    <scope>NUCLEOTIDE SEQUENCE</scope>
    <source>
        <strain evidence="2">A15ISP2-DRY2</strain>
    </source>
</reference>